<dbReference type="PANTHER" id="PTHR48228:SF4">
    <property type="entry name" value="BLR3030 PROTEIN"/>
    <property type="match status" value="1"/>
</dbReference>
<dbReference type="PANTHER" id="PTHR48228">
    <property type="entry name" value="SUCCINYL-COA--D-CITRAMALATE COA-TRANSFERASE"/>
    <property type="match status" value="1"/>
</dbReference>
<dbReference type="GO" id="GO:0016740">
    <property type="term" value="F:transferase activity"/>
    <property type="evidence" value="ECO:0007669"/>
    <property type="project" value="UniProtKB-KW"/>
</dbReference>
<dbReference type="InterPro" id="IPR023606">
    <property type="entry name" value="CoA-Trfase_III_dom_1_sf"/>
</dbReference>
<protein>
    <submittedName>
        <fullName evidence="1">CoA transferase</fullName>
    </submittedName>
</protein>
<organism evidence="1 2">
    <name type="scientific">Paraburkholderia panacisoli</name>
    <dbReference type="NCBI Taxonomy" id="2603818"/>
    <lineage>
        <taxon>Bacteria</taxon>
        <taxon>Pseudomonadati</taxon>
        <taxon>Pseudomonadota</taxon>
        <taxon>Betaproteobacteria</taxon>
        <taxon>Burkholderiales</taxon>
        <taxon>Burkholderiaceae</taxon>
        <taxon>Paraburkholderia</taxon>
    </lineage>
</organism>
<dbReference type="InterPro" id="IPR003673">
    <property type="entry name" value="CoA-Trfase_fam_III"/>
</dbReference>
<dbReference type="Proteomes" id="UP000325273">
    <property type="component" value="Unassembled WGS sequence"/>
</dbReference>
<dbReference type="InterPro" id="IPR050509">
    <property type="entry name" value="CoA-transferase_III"/>
</dbReference>
<reference evidence="1 2" key="1">
    <citation type="submission" date="2019-08" db="EMBL/GenBank/DDBJ databases">
        <title>Paraburkholderia sp. DCY113.</title>
        <authorList>
            <person name="Kang J."/>
        </authorList>
    </citation>
    <scope>NUCLEOTIDE SEQUENCE [LARGE SCALE GENOMIC DNA]</scope>
    <source>
        <strain evidence="1 2">DCY113</strain>
    </source>
</reference>
<gene>
    <name evidence="1" type="ORF">FVF58_06775</name>
</gene>
<keyword evidence="2" id="KW-1185">Reference proteome</keyword>
<dbReference type="AlphaFoldDB" id="A0A5B0HHD9"/>
<dbReference type="SUPFAM" id="SSF89796">
    <property type="entry name" value="CoA-transferase family III (CaiB/BaiF)"/>
    <property type="match status" value="2"/>
</dbReference>
<comment type="caution">
    <text evidence="1">The sequence shown here is derived from an EMBL/GenBank/DDBJ whole genome shotgun (WGS) entry which is preliminary data.</text>
</comment>
<dbReference type="Pfam" id="PF02515">
    <property type="entry name" value="CoA_transf_3"/>
    <property type="match status" value="1"/>
</dbReference>
<name>A0A5B0HHD9_9BURK</name>
<dbReference type="Gene3D" id="3.40.50.10540">
    <property type="entry name" value="Crotonobetainyl-coa:carnitine coa-transferase, domain 1"/>
    <property type="match status" value="1"/>
</dbReference>
<evidence type="ECO:0000313" key="1">
    <source>
        <dbReference type="EMBL" id="KAA1014527.1"/>
    </source>
</evidence>
<proteinExistence type="predicted"/>
<evidence type="ECO:0000313" key="2">
    <source>
        <dbReference type="Proteomes" id="UP000325273"/>
    </source>
</evidence>
<sequence>METEMDCCASLSYAQKELPELQQAGVQCGRLVPLSTALNILPRLTRIALHHCAALRARPYVLVREQVLRPIEYFSPTTFVNIMIGNDMTAAETLAKKILFNYRNPLKDCSVDLHQNLKSVLDLCDASVDDIGGTLTFSGADPIVNSRLPFGTMSAISLAAKAVLVAKIWRERTGEGQDMHVDVPKALRRFTPFWDKKWELVNGFPGKSDPYNPFFAMPVMHKTKDNKWIMPLNIYPSIRQRAMSLLGAGGDPASIADAIKEWVGEDLENAASDAGIVMALGRPIEEVVRLDAFLQSVGLMPLIEIEKVADGDPVPFKPNAQTPLDGVRALGTSHVIAGPSIGRSLALHGADVLNIFRPSNVELDIFHYTSHVGVRTAKLELQEDQHRNRFYELISQADIYFNNHRPGWRERFGISNSDLRAHNPNLIDVDIFYAGERGPWSDRPGFDVSAGLAWGLNNIEGTDDKPEHPPHVVISDYPAGWLAAAGAMAALYRRSKEGGSYRVKVSLGRVALWLPEMGVYDRDFAKSMAGSKEGHIYPDPEQFTVSTPLGKYTGVTEMVEMSKTPGNYQYPLTPIGSWEPSWL</sequence>
<accession>A0A5B0HHD9</accession>
<keyword evidence="1" id="KW-0808">Transferase</keyword>
<dbReference type="EMBL" id="VTUZ01000003">
    <property type="protein sequence ID" value="KAA1014527.1"/>
    <property type="molecule type" value="Genomic_DNA"/>
</dbReference>